<evidence type="ECO:0000313" key="1">
    <source>
        <dbReference type="EMBL" id="BDT62586.1"/>
    </source>
</evidence>
<organism evidence="1">
    <name type="scientific">Metapenaeus ensis majanivirus</name>
    <dbReference type="NCBI Taxonomy" id="2984279"/>
    <lineage>
        <taxon>Viruses</taxon>
        <taxon>Viruses incertae sedis</taxon>
        <taxon>Naldaviricetes</taxon>
        <taxon>Nimaviridae</taxon>
    </lineage>
</organism>
<accession>A0A9C7F0I2</accession>
<sequence>MENDNGDNCNQEVAVVATSVDCNWKTSAITTNTTDTFKPLLFKSLVSSIKKPNDIKTEKEFNNIIHNLMLFERNISPWEKETIEDILNLNNINSKNMDVDRLYFFDIVKRSPYSKECLLLLRLFMPRYHHRKAKSLYLKIDTTLWDDNPFGGKVYITANPQTFFSFICHSNHPLFLFKKQRNEICKLMIEDNDIQMVNPLMSTITLLDNFNFDYLFPENDPATWIKCWDTFHININSQTIDCLYHYSKEHDNEKFFIKLKPSHHNNFQNPLYASIKAKINNNIPRRYRRGRIRLFSDAQLFFNLMSYDNLGNIDEIYKSMIKDNTGIVKLAATLPSSFKSLVPSITTPHDIFNDDDNKNYHLINFQRILEKEISPWERDELWDKDNININTKNVDRVYYVYHRKNKINQTKYTYYYQFLGRLEPIHHHRYQKPLYVKLEMQYDQNDTSSSSSSSSSSGQMMNDDSYMQYKIYNKIKGSIYITANPQNFLCMATYYRNYDYHTKGFNFDSIYKSMIKDDNVQVSKFLPPKFECKFQSSRISSIEKPMDNVGLKKLLPCQILFKKRTSPWEYKNKILPNLQDIIIRPEMVDCIYLCESESKYVYTLYARLVPNYYYHREGCPLYVHFIAVSRNCFENNNSEGLIYDSDSKGLIYVTCYPLLFFKSIYFKNRIYVFNTNFKAMEHYSEMMDILLDINMKNDDNDDDDDDGKLRRLEFLCQNIIVKANIFKDVSKVKKKLLRHVPPLIMHFIMSSINKQERMILYDTWHHHKKCIDKCEYDCCFKIYIPEFFNLK</sequence>
<protein>
    <submittedName>
        <fullName evidence="1">Uncharacterized protein</fullName>
    </submittedName>
</protein>
<dbReference type="EMBL" id="LC738876">
    <property type="protein sequence ID" value="BDT62586.1"/>
    <property type="molecule type" value="Genomic_DNA"/>
</dbReference>
<name>A0A9C7F0I2_9VIRU</name>
<reference evidence="1" key="1">
    <citation type="submission" date="2022-10" db="EMBL/GenBank/DDBJ databases">
        <title>Genome sequences of endogenous nimaviruses in decapod crustaceans.</title>
        <authorList>
            <person name="Kawato S."/>
            <person name="Nozaki R."/>
            <person name="Kondo H."/>
            <person name="Hirono I."/>
        </authorList>
    </citation>
    <scope>NUCLEOTIDE SEQUENCE</scope>
    <source>
        <strain evidence="1">Mikawa-1</strain>
    </source>
</reference>
<proteinExistence type="predicted"/>